<organism evidence="4 5">
    <name type="scientific">Necator americanus</name>
    <name type="common">Human hookworm</name>
    <dbReference type="NCBI Taxonomy" id="51031"/>
    <lineage>
        <taxon>Eukaryota</taxon>
        <taxon>Metazoa</taxon>
        <taxon>Ecdysozoa</taxon>
        <taxon>Nematoda</taxon>
        <taxon>Chromadorea</taxon>
        <taxon>Rhabditida</taxon>
        <taxon>Rhabditina</taxon>
        <taxon>Rhabditomorpha</taxon>
        <taxon>Strongyloidea</taxon>
        <taxon>Ancylostomatidae</taxon>
        <taxon>Bunostominae</taxon>
        <taxon>Necator</taxon>
    </lineage>
</organism>
<sequence length="278" mass="30887">MSIALCAVCRPSTSGDVIVVASYEVDIPQPSTAIDVAIPTDYMISKIIQKRVRLHFDNEGEIKIEGFYIHYAVSLEGPCPLVYVCVAEPRLSSERAQQFLLSVKSNKFRLTQFSPFLGNFTLHISRTHFGSMTNPGKGSLAGTLLNDKKLSPLFSTAQDHALQQQIQPTLEQLVMAENAQRPTQDARISDMRRQVEEVKNVMASNVASIMERGERLDSIERRTDELQASSANFKMTAHRVQRKMCMMNAKWTVISVIGGIIVAAIVILLILDACGVFK</sequence>
<dbReference type="PANTHER" id="PTHR45701">
    <property type="entry name" value="SYNAPTOBREVIN FAMILY MEMBER"/>
    <property type="match status" value="1"/>
</dbReference>
<feature type="transmembrane region" description="Helical" evidence="2">
    <location>
        <begin position="251"/>
        <end position="271"/>
    </location>
</feature>
<accession>A0ABR1DBI6</accession>
<dbReference type="InterPro" id="IPR042855">
    <property type="entry name" value="V_SNARE_CC"/>
</dbReference>
<dbReference type="EMBL" id="JAVFWL010000004">
    <property type="protein sequence ID" value="KAK6747558.1"/>
    <property type="molecule type" value="Genomic_DNA"/>
</dbReference>
<evidence type="ECO:0000313" key="5">
    <source>
        <dbReference type="Proteomes" id="UP001303046"/>
    </source>
</evidence>
<evidence type="ECO:0000313" key="4">
    <source>
        <dbReference type="EMBL" id="KAK6747558.1"/>
    </source>
</evidence>
<dbReference type="PRINTS" id="PR00219">
    <property type="entry name" value="SYNAPTOBREVN"/>
</dbReference>
<dbReference type="SUPFAM" id="SSF58038">
    <property type="entry name" value="SNARE fusion complex"/>
    <property type="match status" value="1"/>
</dbReference>
<dbReference type="InterPro" id="IPR016444">
    <property type="entry name" value="Synaptobrevin/VAMP"/>
</dbReference>
<comment type="caution">
    <text evidence="4">The sequence shown here is derived from an EMBL/GenBank/DDBJ whole genome shotgun (WGS) entry which is preliminary data.</text>
</comment>
<dbReference type="Proteomes" id="UP001303046">
    <property type="component" value="Unassembled WGS sequence"/>
</dbReference>
<name>A0ABR1DBI6_NECAM</name>
<keyword evidence="2" id="KW-0472">Membrane</keyword>
<keyword evidence="2" id="KW-0812">Transmembrane</keyword>
<evidence type="ECO:0000259" key="3">
    <source>
        <dbReference type="PROSITE" id="PS50892"/>
    </source>
</evidence>
<keyword evidence="1" id="KW-0175">Coiled coil</keyword>
<dbReference type="Pfam" id="PF00957">
    <property type="entry name" value="Synaptobrevin"/>
    <property type="match status" value="1"/>
</dbReference>
<protein>
    <recommendedName>
        <fullName evidence="3">V-SNARE coiled-coil homology domain-containing protein</fullName>
    </recommendedName>
</protein>
<feature type="domain" description="V-SNARE coiled-coil homology" evidence="3">
    <location>
        <begin position="187"/>
        <end position="247"/>
    </location>
</feature>
<dbReference type="PROSITE" id="PS50892">
    <property type="entry name" value="V_SNARE"/>
    <property type="match status" value="1"/>
</dbReference>
<gene>
    <name evidence="4" type="primary">Necator_chrIV.g13928</name>
    <name evidence="4" type="ORF">RB195_000636</name>
</gene>
<proteinExistence type="predicted"/>
<reference evidence="4 5" key="1">
    <citation type="submission" date="2023-08" db="EMBL/GenBank/DDBJ databases">
        <title>A Necator americanus chromosomal reference genome.</title>
        <authorList>
            <person name="Ilik V."/>
            <person name="Petrzelkova K.J."/>
            <person name="Pardy F."/>
            <person name="Fuh T."/>
            <person name="Niatou-Singa F.S."/>
            <person name="Gouil Q."/>
            <person name="Baker L."/>
            <person name="Ritchie M.E."/>
            <person name="Jex A.R."/>
            <person name="Gazzola D."/>
            <person name="Li H."/>
            <person name="Toshio Fujiwara R."/>
            <person name="Zhan B."/>
            <person name="Aroian R.V."/>
            <person name="Pafco B."/>
            <person name="Schwarz E.M."/>
        </authorList>
    </citation>
    <scope>NUCLEOTIDE SEQUENCE [LARGE SCALE GENOMIC DNA]</scope>
    <source>
        <strain evidence="4 5">Aroian</strain>
        <tissue evidence="4">Whole animal</tissue>
    </source>
</reference>
<dbReference type="InterPro" id="IPR001388">
    <property type="entry name" value="Synaptobrevin-like"/>
</dbReference>
<keyword evidence="5" id="KW-1185">Reference proteome</keyword>
<dbReference type="Gene3D" id="1.20.5.110">
    <property type="match status" value="1"/>
</dbReference>
<evidence type="ECO:0000256" key="1">
    <source>
        <dbReference type="PROSITE-ProRule" id="PRU00290"/>
    </source>
</evidence>
<evidence type="ECO:0000256" key="2">
    <source>
        <dbReference type="SAM" id="Phobius"/>
    </source>
</evidence>
<keyword evidence="2" id="KW-1133">Transmembrane helix</keyword>